<feature type="domain" description="ABC transporter" evidence="6">
    <location>
        <begin position="326"/>
        <end position="542"/>
    </location>
</feature>
<dbReference type="SMART" id="SM00382">
    <property type="entry name" value="AAA"/>
    <property type="match status" value="2"/>
</dbReference>
<keyword evidence="3 7" id="KW-0067">ATP-binding</keyword>
<evidence type="ECO:0000259" key="6">
    <source>
        <dbReference type="PROSITE" id="PS50893"/>
    </source>
</evidence>
<dbReference type="AlphaFoldDB" id="A0A5C8NWL7"/>
<feature type="compositionally biased region" description="Basic and acidic residues" evidence="5">
    <location>
        <begin position="550"/>
        <end position="564"/>
    </location>
</feature>
<reference evidence="7 8" key="1">
    <citation type="submission" date="2019-06" db="EMBL/GenBank/DDBJ databases">
        <title>Cerasibacillus sp. nov., isolated from maize field.</title>
        <authorList>
            <person name="Lin S.-Y."/>
            <person name="Tsai C.-F."/>
            <person name="Young C.-C."/>
        </authorList>
    </citation>
    <scope>NUCLEOTIDE SEQUENCE [LARGE SCALE GENOMIC DNA]</scope>
    <source>
        <strain evidence="7 8">CC-CFT480</strain>
    </source>
</reference>
<dbReference type="GO" id="GO:0005524">
    <property type="term" value="F:ATP binding"/>
    <property type="evidence" value="ECO:0007669"/>
    <property type="project" value="UniProtKB-KW"/>
</dbReference>
<keyword evidence="1" id="KW-0677">Repeat</keyword>
<evidence type="ECO:0000256" key="5">
    <source>
        <dbReference type="SAM" id="MobiDB-lite"/>
    </source>
</evidence>
<dbReference type="InterPro" id="IPR032781">
    <property type="entry name" value="ABC_tran_Xtn"/>
</dbReference>
<dbReference type="PANTHER" id="PTHR42855:SF2">
    <property type="entry name" value="DRUG RESISTANCE ABC TRANSPORTER,ATP-BINDING PROTEIN"/>
    <property type="match status" value="1"/>
</dbReference>
<dbReference type="GO" id="GO:0016887">
    <property type="term" value="F:ATP hydrolysis activity"/>
    <property type="evidence" value="ECO:0007669"/>
    <property type="project" value="InterPro"/>
</dbReference>
<dbReference type="FunFam" id="3.40.50.300:FF:000011">
    <property type="entry name" value="Putative ABC transporter ATP-binding component"/>
    <property type="match status" value="1"/>
</dbReference>
<dbReference type="GO" id="GO:0003677">
    <property type="term" value="F:DNA binding"/>
    <property type="evidence" value="ECO:0007669"/>
    <property type="project" value="InterPro"/>
</dbReference>
<proteinExistence type="predicted"/>
<comment type="caution">
    <text evidence="7">The sequence shown here is derived from an EMBL/GenBank/DDBJ whole genome shotgun (WGS) entry which is preliminary data.</text>
</comment>
<dbReference type="Pfam" id="PF12848">
    <property type="entry name" value="ABC_tran_Xtn"/>
    <property type="match status" value="1"/>
</dbReference>
<dbReference type="Gene3D" id="1.10.287.380">
    <property type="entry name" value="Valyl-tRNA synthetase, C-terminal domain"/>
    <property type="match status" value="1"/>
</dbReference>
<dbReference type="Proteomes" id="UP000321574">
    <property type="component" value="Unassembled WGS sequence"/>
</dbReference>
<sequence>MMMMQLTGISKYFGADQVFENVKLEIKDKDRIAIVGRNGSGKSTLLKIIAGISSYDTGEIHKRKNITIGYLSQHTGLQSDKTIFNEMLEVFEHLIQKEKELRQLEQKMSEANSATENLLQTYDQLQHDFKQQGGYVYEAEIRSVLNGLRFHDYEDNTPIHQLSGGQKTRLALGKLLLKKPDLLILDEPTNHLDIDTLSWLEGYLAGYPGAIVIVSHDRYFLDKTVHIVYEISRKKMHKYHGTYSKYLELREKELELAQKEYDKQQTEIKQMEDFIQKNIVRASTTKRAQSRRKQLEKMERMEQPLGDEASASFTFQIGKKSGNDVLKVRDLSFQYHNTENTLFKNIAMEVNRKDRIAIVGPNGIGKTTLLKLIVGKLSPHKGSIQFGTNVQIGYYDQELQELSTNKTVLDELWDDYPMTNEKDIRTVLGNFLFSGDDVLKPVQTLSGGEKARLALAKLHMQKANLLILDEPTNHLDIDSKEVLENALLHYPGTIIFVSHDRYFINKIATQVIEIEANGATTYLGDYDYYVEKKQEQEELQALNEQKQTQKVKEPTKQSFQEEKKRQSEIRKIKRQILKIEEELETLEMEENKLELTMAEPAVYQDHEKAHELMQETEEIKQKMQFLMEEWEKLEEELITLT</sequence>
<dbReference type="Pfam" id="PF00005">
    <property type="entry name" value="ABC_tran"/>
    <property type="match status" value="2"/>
</dbReference>
<keyword evidence="4" id="KW-0175">Coiled coil</keyword>
<keyword evidence="8" id="KW-1185">Reference proteome</keyword>
<evidence type="ECO:0000313" key="8">
    <source>
        <dbReference type="Proteomes" id="UP000321574"/>
    </source>
</evidence>
<dbReference type="CDD" id="cd03221">
    <property type="entry name" value="ABCF_EF-3"/>
    <property type="match status" value="2"/>
</dbReference>
<dbReference type="RefSeq" id="WP_147666287.1">
    <property type="nucleotide sequence ID" value="NZ_VDUW01000003.1"/>
</dbReference>
<protein>
    <submittedName>
        <fullName evidence="7">ABC-F family ATP-binding cassette domain-containing protein</fullName>
    </submittedName>
</protein>
<evidence type="ECO:0000313" key="7">
    <source>
        <dbReference type="EMBL" id="TXL65617.1"/>
    </source>
</evidence>
<feature type="domain" description="ABC transporter" evidence="6">
    <location>
        <begin position="4"/>
        <end position="258"/>
    </location>
</feature>
<evidence type="ECO:0000256" key="3">
    <source>
        <dbReference type="ARBA" id="ARBA00022840"/>
    </source>
</evidence>
<evidence type="ECO:0000256" key="4">
    <source>
        <dbReference type="SAM" id="Coils"/>
    </source>
</evidence>
<keyword evidence="2" id="KW-0547">Nucleotide-binding</keyword>
<feature type="coiled-coil region" evidence="4">
    <location>
        <begin position="87"/>
        <end position="128"/>
    </location>
</feature>
<dbReference type="SUPFAM" id="SSF52540">
    <property type="entry name" value="P-loop containing nucleoside triphosphate hydrolases"/>
    <property type="match status" value="2"/>
</dbReference>
<dbReference type="FunFam" id="3.40.50.300:FF:000309">
    <property type="entry name" value="ABC transporter ATP-binding protein"/>
    <property type="match status" value="1"/>
</dbReference>
<feature type="coiled-coil region" evidence="4">
    <location>
        <begin position="247"/>
        <end position="274"/>
    </location>
</feature>
<accession>A0A5C8NWL7</accession>
<dbReference type="Gene3D" id="3.40.50.300">
    <property type="entry name" value="P-loop containing nucleotide triphosphate hydrolases"/>
    <property type="match status" value="2"/>
</dbReference>
<name>A0A5C8NWL7_9BACI</name>
<dbReference type="PROSITE" id="PS50893">
    <property type="entry name" value="ABC_TRANSPORTER_2"/>
    <property type="match status" value="2"/>
</dbReference>
<dbReference type="InterPro" id="IPR003593">
    <property type="entry name" value="AAA+_ATPase"/>
</dbReference>
<dbReference type="InterPro" id="IPR051309">
    <property type="entry name" value="ABCF_ATPase"/>
</dbReference>
<feature type="region of interest" description="Disordered" evidence="5">
    <location>
        <begin position="543"/>
        <end position="564"/>
    </location>
</feature>
<dbReference type="InterPro" id="IPR032524">
    <property type="entry name" value="ABC_tran_C"/>
</dbReference>
<gene>
    <name evidence="7" type="ORF">FHP05_05695</name>
</gene>
<evidence type="ECO:0000256" key="2">
    <source>
        <dbReference type="ARBA" id="ARBA00022741"/>
    </source>
</evidence>
<dbReference type="InterPro" id="IPR037118">
    <property type="entry name" value="Val-tRNA_synth_C_sf"/>
</dbReference>
<organism evidence="7 8">
    <name type="scientific">Cerasibacillus terrae</name>
    <dbReference type="NCBI Taxonomy" id="2498845"/>
    <lineage>
        <taxon>Bacteria</taxon>
        <taxon>Bacillati</taxon>
        <taxon>Bacillota</taxon>
        <taxon>Bacilli</taxon>
        <taxon>Bacillales</taxon>
        <taxon>Bacillaceae</taxon>
        <taxon>Cerasibacillus</taxon>
    </lineage>
</organism>
<dbReference type="InterPro" id="IPR003439">
    <property type="entry name" value="ABC_transporter-like_ATP-bd"/>
</dbReference>
<dbReference type="InterPro" id="IPR017871">
    <property type="entry name" value="ABC_transporter-like_CS"/>
</dbReference>
<dbReference type="InterPro" id="IPR027417">
    <property type="entry name" value="P-loop_NTPase"/>
</dbReference>
<dbReference type="PANTHER" id="PTHR42855">
    <property type="entry name" value="ABC TRANSPORTER ATP-BINDING SUBUNIT"/>
    <property type="match status" value="1"/>
</dbReference>
<dbReference type="OrthoDB" id="9760950at2"/>
<evidence type="ECO:0000256" key="1">
    <source>
        <dbReference type="ARBA" id="ARBA00022737"/>
    </source>
</evidence>
<dbReference type="EMBL" id="VDUW01000003">
    <property type="protein sequence ID" value="TXL65617.1"/>
    <property type="molecule type" value="Genomic_DNA"/>
</dbReference>
<dbReference type="Pfam" id="PF16326">
    <property type="entry name" value="ABC_tran_CTD"/>
    <property type="match status" value="1"/>
</dbReference>
<dbReference type="PROSITE" id="PS00211">
    <property type="entry name" value="ABC_TRANSPORTER_1"/>
    <property type="match status" value="1"/>
</dbReference>